<proteinExistence type="predicted"/>
<keyword evidence="2" id="KW-1185">Reference proteome</keyword>
<protein>
    <submittedName>
        <fullName evidence="1">Uncharacterized protein</fullName>
    </submittedName>
</protein>
<dbReference type="Proteomes" id="UP000092528">
    <property type="component" value="Chromosome 1"/>
</dbReference>
<dbReference type="GeneID" id="96873510"/>
<organism evidence="1 2">
    <name type="scientific">Vibrio scophthalmi</name>
    <dbReference type="NCBI Taxonomy" id="45658"/>
    <lineage>
        <taxon>Bacteria</taxon>
        <taxon>Pseudomonadati</taxon>
        <taxon>Pseudomonadota</taxon>
        <taxon>Gammaproteobacteria</taxon>
        <taxon>Vibrionales</taxon>
        <taxon>Vibrionaceae</taxon>
        <taxon>Vibrio</taxon>
    </lineage>
</organism>
<dbReference type="RefSeq" id="WP_065430484.1">
    <property type="nucleotide sequence ID" value="NZ_CP016307.1"/>
</dbReference>
<dbReference type="PATRIC" id="fig|45658.6.peg.1851"/>
<dbReference type="AlphaFoldDB" id="A0A1B1NQ55"/>
<dbReference type="EMBL" id="CP016414">
    <property type="protein sequence ID" value="ANU36632.1"/>
    <property type="molecule type" value="Genomic_DNA"/>
</dbReference>
<name>A0A1B1NQ55_9VIBR</name>
<dbReference type="KEGG" id="vsc:VSVS12_01888"/>
<sequence>METMLLQLRKDFYSHISSLQAHTLPQSKPTLSVLTDDELKELEHVWVELSVWQRSQAIN</sequence>
<evidence type="ECO:0000313" key="1">
    <source>
        <dbReference type="EMBL" id="ANU36632.1"/>
    </source>
</evidence>
<accession>A0A1B1NQ55</accession>
<evidence type="ECO:0000313" key="2">
    <source>
        <dbReference type="Proteomes" id="UP000092528"/>
    </source>
</evidence>
<gene>
    <name evidence="1" type="ORF">VSVS05_01507</name>
</gene>
<dbReference type="STRING" id="45658.VSVS12_01888"/>
<reference evidence="1 2" key="1">
    <citation type="submission" date="2016-07" db="EMBL/GenBank/DDBJ databases">
        <title>Genome sequencing of Vibrio scophthalmi strain VS-05, an isolated from Paralichthys olivaceus.</title>
        <authorList>
            <person name="Han H.-J."/>
        </authorList>
    </citation>
    <scope>NUCLEOTIDE SEQUENCE [LARGE SCALE GENOMIC DNA]</scope>
    <source>
        <strain evidence="1 2">VS-05</strain>
    </source>
</reference>